<evidence type="ECO:0000313" key="2">
    <source>
        <dbReference type="Proteomes" id="UP000198649"/>
    </source>
</evidence>
<evidence type="ECO:0000313" key="1">
    <source>
        <dbReference type="EMBL" id="SFI43542.1"/>
    </source>
</evidence>
<dbReference type="EMBL" id="FOQG01000008">
    <property type="protein sequence ID" value="SFI43542.1"/>
    <property type="molecule type" value="Genomic_DNA"/>
</dbReference>
<dbReference type="AlphaFoldDB" id="A0A1I3I6K1"/>
<dbReference type="STRING" id="1005945.SAMN05216561_108137"/>
<reference evidence="1 2" key="1">
    <citation type="submission" date="2016-10" db="EMBL/GenBank/DDBJ databases">
        <authorList>
            <person name="de Groot N.N."/>
        </authorList>
    </citation>
    <scope>NUCLEOTIDE SEQUENCE [LARGE SCALE GENOMIC DNA]</scope>
    <source>
        <strain evidence="1 2">CGMCC 1.11156</strain>
    </source>
</reference>
<dbReference type="InterPro" id="IPR004027">
    <property type="entry name" value="SEC_C_motif"/>
</dbReference>
<dbReference type="OrthoDB" id="3343588at2"/>
<dbReference type="Proteomes" id="UP000198649">
    <property type="component" value="Unassembled WGS sequence"/>
</dbReference>
<gene>
    <name evidence="1" type="ORF">SAMN05216561_108137</name>
</gene>
<accession>A0A1I3I6K1</accession>
<keyword evidence="2" id="KW-1185">Reference proteome</keyword>
<proteinExistence type="predicted"/>
<dbReference type="RefSeq" id="WP_091113485.1">
    <property type="nucleotide sequence ID" value="NZ_BKAF01000015.1"/>
</dbReference>
<protein>
    <submittedName>
        <fullName evidence="1">SEC-C motif-containing protein</fullName>
    </submittedName>
</protein>
<name>A0A1I3I6K1_9ACTN</name>
<sequence length="302" mass="33756">MTLIGFATYGDRAELITDTLSYASNLSSLGYCTKHHTIPHLDAVVMTRGDSAFSTYATTGTLTVSQDVDDFDQLVEQAPALLRALWGHHTDDEHLRMASSTLYLMGYSPEQKKFTAHMFFSDQDFKHVRVHGSLVMPSPWDFAPSGYEMRLLKDSTRPHRQSLESRLVLAERWRVKPVLPRPSSVDEWRALAISVREQRTLNPFFTILVGGQVMHCLVERGRSVTTSIHTFDDTGDELGKMVNGTCHPASQKAPCWCGSGLSFRDCHLAAYFAEGHTCDCQSGRSFEDCCRVPDSEMPNANA</sequence>
<organism evidence="1 2">
    <name type="scientific">Nocardioides psychrotolerans</name>
    <dbReference type="NCBI Taxonomy" id="1005945"/>
    <lineage>
        <taxon>Bacteria</taxon>
        <taxon>Bacillati</taxon>
        <taxon>Actinomycetota</taxon>
        <taxon>Actinomycetes</taxon>
        <taxon>Propionibacteriales</taxon>
        <taxon>Nocardioidaceae</taxon>
        <taxon>Nocardioides</taxon>
    </lineage>
</organism>
<dbReference type="Pfam" id="PF02810">
    <property type="entry name" value="SEC-C"/>
    <property type="match status" value="1"/>
</dbReference>